<feature type="domain" description="HTH cro/C1-type" evidence="1">
    <location>
        <begin position="8"/>
        <end position="68"/>
    </location>
</feature>
<dbReference type="AlphaFoldDB" id="A0ABD6T8A5"/>
<sequence length="166" mass="19149">MSIFGARVKTLRLEAGWSMKQLGEEIGQITGTSFAQTTVSNWENKGAEPPYSVLIVIANMFGVSTDYLVGNTQDIQDNTFGLEENKKYKDINIEGREDEQSSELPFLTTDLYNDLLTLPANKKEQLEKQLHEYTEFISYKYNKLQEEYENFRKYIQYEIKASSSNN</sequence>
<dbReference type="EMBL" id="NUTL01000052">
    <property type="protein sequence ID" value="PHE96362.1"/>
    <property type="molecule type" value="Genomic_DNA"/>
</dbReference>
<dbReference type="CDD" id="cd00093">
    <property type="entry name" value="HTH_XRE"/>
    <property type="match status" value="1"/>
</dbReference>
<reference evidence="2 3" key="1">
    <citation type="submission" date="2017-09" db="EMBL/GenBank/DDBJ databases">
        <title>Large-scale bioinformatics analysis of Bacillus genomes uncovers conserved roles of natural products in bacterial physiology.</title>
        <authorList>
            <consortium name="Agbiome Team Llc"/>
            <person name="Bleich R.M."/>
            <person name="Grubbs K.J."/>
            <person name="Santa Maria K.C."/>
            <person name="Allen S.E."/>
            <person name="Farag S."/>
            <person name="Shank E.A."/>
            <person name="Bowers A."/>
        </authorList>
    </citation>
    <scope>NUCLEOTIDE SEQUENCE [LARGE SCALE GENOMIC DNA]</scope>
    <source>
        <strain evidence="2 3">AFS037265</strain>
    </source>
</reference>
<dbReference type="SMART" id="SM00530">
    <property type="entry name" value="HTH_XRE"/>
    <property type="match status" value="1"/>
</dbReference>
<dbReference type="InterPro" id="IPR010982">
    <property type="entry name" value="Lambda_DNA-bd_dom_sf"/>
</dbReference>
<dbReference type="Pfam" id="PF01381">
    <property type="entry name" value="HTH_3"/>
    <property type="match status" value="1"/>
</dbReference>
<evidence type="ECO:0000259" key="1">
    <source>
        <dbReference type="PROSITE" id="PS50943"/>
    </source>
</evidence>
<proteinExistence type="predicted"/>
<evidence type="ECO:0000313" key="3">
    <source>
        <dbReference type="Proteomes" id="UP000221918"/>
    </source>
</evidence>
<dbReference type="InterPro" id="IPR001387">
    <property type="entry name" value="Cro/C1-type_HTH"/>
</dbReference>
<accession>A0ABD6T8A5</accession>
<comment type="caution">
    <text evidence="2">The sequence shown here is derived from an EMBL/GenBank/DDBJ whole genome shotgun (WGS) entry which is preliminary data.</text>
</comment>
<dbReference type="Gene3D" id="1.10.260.40">
    <property type="entry name" value="lambda repressor-like DNA-binding domains"/>
    <property type="match status" value="1"/>
</dbReference>
<dbReference type="RefSeq" id="WP_098716223.1">
    <property type="nucleotide sequence ID" value="NZ_JBALMQ010000132.1"/>
</dbReference>
<protein>
    <submittedName>
        <fullName evidence="2">Transcriptional regulator</fullName>
    </submittedName>
</protein>
<name>A0ABD6T8A5_9BACI</name>
<dbReference type="Proteomes" id="UP000221918">
    <property type="component" value="Unassembled WGS sequence"/>
</dbReference>
<organism evidence="2 3">
    <name type="scientific">Bacillus pseudomycoides</name>
    <dbReference type="NCBI Taxonomy" id="64104"/>
    <lineage>
        <taxon>Bacteria</taxon>
        <taxon>Bacillati</taxon>
        <taxon>Bacillota</taxon>
        <taxon>Bacilli</taxon>
        <taxon>Bacillales</taxon>
        <taxon>Bacillaceae</taxon>
        <taxon>Bacillus</taxon>
        <taxon>Bacillus cereus group</taxon>
    </lineage>
</organism>
<dbReference type="PROSITE" id="PS50943">
    <property type="entry name" value="HTH_CROC1"/>
    <property type="match status" value="1"/>
</dbReference>
<gene>
    <name evidence="2" type="ORF">COF81_13225</name>
</gene>
<evidence type="ECO:0000313" key="2">
    <source>
        <dbReference type="EMBL" id="PHE96362.1"/>
    </source>
</evidence>
<dbReference type="SUPFAM" id="SSF47413">
    <property type="entry name" value="lambda repressor-like DNA-binding domains"/>
    <property type="match status" value="1"/>
</dbReference>